<comment type="caution">
    <text evidence="6">The sequence shown here is derived from an EMBL/GenBank/DDBJ whole genome shotgun (WGS) entry which is preliminary data.</text>
</comment>
<dbReference type="InterPro" id="IPR050301">
    <property type="entry name" value="NTE"/>
</dbReference>
<evidence type="ECO:0000259" key="5">
    <source>
        <dbReference type="PROSITE" id="PS51635"/>
    </source>
</evidence>
<evidence type="ECO:0000256" key="4">
    <source>
        <dbReference type="PROSITE-ProRule" id="PRU01161"/>
    </source>
</evidence>
<feature type="short sequence motif" description="GXGXXG" evidence="4">
    <location>
        <begin position="35"/>
        <end position="40"/>
    </location>
</feature>
<dbReference type="PROSITE" id="PS51635">
    <property type="entry name" value="PNPLA"/>
    <property type="match status" value="1"/>
</dbReference>
<dbReference type="Pfam" id="PF01734">
    <property type="entry name" value="Patatin"/>
    <property type="match status" value="1"/>
</dbReference>
<dbReference type="InterPro" id="IPR016035">
    <property type="entry name" value="Acyl_Trfase/lysoPLipase"/>
</dbReference>
<keyword evidence="7" id="KW-1185">Reference proteome</keyword>
<reference evidence="6" key="1">
    <citation type="submission" date="2021-11" db="EMBL/GenBank/DDBJ databases">
        <title>Description of novel Flavobacterium species.</title>
        <authorList>
            <person name="Saticioglu I.B."/>
            <person name="Ay H."/>
            <person name="Altun S."/>
            <person name="Duman M."/>
        </authorList>
    </citation>
    <scope>NUCLEOTIDE SEQUENCE</scope>
    <source>
        <strain evidence="6">F-65</strain>
    </source>
</reference>
<accession>A0ABS8MVV2</accession>
<protein>
    <submittedName>
        <fullName evidence="6">Patatin-like phospholipase family protein</fullName>
    </submittedName>
</protein>
<evidence type="ECO:0000313" key="6">
    <source>
        <dbReference type="EMBL" id="MCC9072904.1"/>
    </source>
</evidence>
<dbReference type="EMBL" id="JAJJMO010000001">
    <property type="protein sequence ID" value="MCC9072904.1"/>
    <property type="molecule type" value="Genomic_DNA"/>
</dbReference>
<dbReference type="PANTHER" id="PTHR14226">
    <property type="entry name" value="NEUROPATHY TARGET ESTERASE/SWISS CHEESE D.MELANOGASTER"/>
    <property type="match status" value="1"/>
</dbReference>
<dbReference type="CDD" id="cd07205">
    <property type="entry name" value="Pat_PNPLA6_PNPLA7_NTE1_like"/>
    <property type="match status" value="1"/>
</dbReference>
<feature type="active site" description="Nucleophile" evidence="4">
    <location>
        <position position="64"/>
    </location>
</feature>
<proteinExistence type="predicted"/>
<dbReference type="RefSeq" id="WP_229989858.1">
    <property type="nucleotide sequence ID" value="NZ_JAJJMO010000001.1"/>
</dbReference>
<organism evidence="6 7">
    <name type="scientific">Flavobacterium pisciphilum</name>
    <dbReference type="NCBI Taxonomy" id="2893755"/>
    <lineage>
        <taxon>Bacteria</taxon>
        <taxon>Pseudomonadati</taxon>
        <taxon>Bacteroidota</taxon>
        <taxon>Flavobacteriia</taxon>
        <taxon>Flavobacteriales</taxon>
        <taxon>Flavobacteriaceae</taxon>
        <taxon>Flavobacterium</taxon>
    </lineage>
</organism>
<dbReference type="PANTHER" id="PTHR14226:SF29">
    <property type="entry name" value="NEUROPATHY TARGET ESTERASE SWS"/>
    <property type="match status" value="1"/>
</dbReference>
<dbReference type="Proteomes" id="UP001430919">
    <property type="component" value="Unassembled WGS sequence"/>
</dbReference>
<keyword evidence="1 4" id="KW-0378">Hydrolase</keyword>
<feature type="active site" description="Proton acceptor" evidence="4">
    <location>
        <position position="208"/>
    </location>
</feature>
<dbReference type="Gene3D" id="2.40.160.50">
    <property type="entry name" value="membrane protein fhac: a member of the omp85/tpsb transporter family"/>
    <property type="match status" value="1"/>
</dbReference>
<sequence length="772" mass="86592">MKKTSYLLVFLFLLVLPQIIFSQEKKPKVVLVLSGGGAKGIAHIPLLQKLDSLHIVPDLIVGNSMGSIIGGLYSMGYSGDSIEKLTKDIYWDKLLGGGQSLTSASVEEKREFQRYLIGIGIKDKKLNSIGSLLNDQNLREYLSELTYPVYNIKDFDSLPIPFRAMATDLSEGKEVILSKGSLAYAMRASMSLPAIFKPMPYEKTVLVDGGVMNNFPTDVAKQMGADIIIGSDVGGGLQPIDKLNNLVTILTQTSMFPSNIKNPSNRALCTILVDHLPNLRFSTADFADSDEIYKDGKIATAENLPALIALSEKLKGYTQRTHKLPNMPAEFIFDTIVYKKISPENLALVLGRTNLKTNTKYTTKDLIAGINRAMGTNLFDEITYSYFIKDGNKLGITIFGHERAKNQLNTSVHYDTYRGVGIIFNYTARNVLARASRLLLTVDIAEQPKARINFQKNFGKNRDWWWASEIYGAFLRQEIYINGRASDNVLYNSFEFNNEMNRNLNSLKSYFGYGLNYHYTNLKPKYDREYNPNSININNYSLNSIEINMHYSYNNMDKVFFAENGTIIKANVSRSLLSNVYTSFNDPELTSISGGTNGYTKFGFSFEKRALLKKKITGIIGFDSYFIFQDKLKDNQISFSDLSYASKYFLGGVIPTSGSNRFSFPGLHEDELNVTQYMGLKIASQINLIGKIYLTPHFNIATVGFENFDKYINKAFSPKGNWDDNFDPSLVISGGAAICYQSILGPIHFDTSWINNIDKVRLFFSVGLSLNP</sequence>
<evidence type="ECO:0000256" key="2">
    <source>
        <dbReference type="ARBA" id="ARBA00022963"/>
    </source>
</evidence>
<evidence type="ECO:0000256" key="3">
    <source>
        <dbReference type="ARBA" id="ARBA00023098"/>
    </source>
</evidence>
<evidence type="ECO:0000313" key="7">
    <source>
        <dbReference type="Proteomes" id="UP001430919"/>
    </source>
</evidence>
<keyword evidence="2 4" id="KW-0442">Lipid degradation</keyword>
<dbReference type="Gene3D" id="3.40.1090.10">
    <property type="entry name" value="Cytosolic phospholipase A2 catalytic domain"/>
    <property type="match status" value="2"/>
</dbReference>
<dbReference type="SUPFAM" id="SSF52151">
    <property type="entry name" value="FabD/lysophospholipase-like"/>
    <property type="match status" value="1"/>
</dbReference>
<feature type="short sequence motif" description="DGA/G" evidence="4">
    <location>
        <begin position="208"/>
        <end position="210"/>
    </location>
</feature>
<feature type="short sequence motif" description="GXSXG" evidence="4">
    <location>
        <begin position="62"/>
        <end position="66"/>
    </location>
</feature>
<keyword evidence="3 4" id="KW-0443">Lipid metabolism</keyword>
<name>A0ABS8MVV2_9FLAO</name>
<gene>
    <name evidence="6" type="ORF">LNQ49_15085</name>
</gene>
<feature type="domain" description="PNPLA" evidence="5">
    <location>
        <begin position="31"/>
        <end position="221"/>
    </location>
</feature>
<evidence type="ECO:0000256" key="1">
    <source>
        <dbReference type="ARBA" id="ARBA00022801"/>
    </source>
</evidence>
<dbReference type="InterPro" id="IPR002641">
    <property type="entry name" value="PNPLA_dom"/>
</dbReference>